<dbReference type="PROSITE" id="PS51318">
    <property type="entry name" value="TAT"/>
    <property type="match status" value="1"/>
</dbReference>
<dbReference type="PANTHER" id="PTHR43108:SF6">
    <property type="entry name" value="N-SULPHOGLUCOSAMINE SULPHOHYDROLASE"/>
    <property type="match status" value="1"/>
</dbReference>
<dbReference type="PANTHER" id="PTHR43108">
    <property type="entry name" value="N-ACETYLGLUCOSAMINE-6-SULFATASE FAMILY MEMBER"/>
    <property type="match status" value="1"/>
</dbReference>
<dbReference type="InterPro" id="IPR002591">
    <property type="entry name" value="Phosphodiest/P_Trfase"/>
</dbReference>
<keyword evidence="2" id="KW-0378">Hydrolase</keyword>
<evidence type="ECO:0000256" key="3">
    <source>
        <dbReference type="SAM" id="MobiDB-lite"/>
    </source>
</evidence>
<dbReference type="RefSeq" id="WP_177221806.1">
    <property type="nucleotide sequence ID" value="NZ_FOZV01000002.1"/>
</dbReference>
<dbReference type="PROSITE" id="PS00149">
    <property type="entry name" value="SULFATASE_2"/>
    <property type="match status" value="1"/>
</dbReference>
<name>A0A1I6PX09_9CAUL</name>
<organism evidence="6 7">
    <name type="scientific">Brevundimonas viscosa</name>
    <dbReference type="NCBI Taxonomy" id="871741"/>
    <lineage>
        <taxon>Bacteria</taxon>
        <taxon>Pseudomonadati</taxon>
        <taxon>Pseudomonadota</taxon>
        <taxon>Alphaproteobacteria</taxon>
        <taxon>Caulobacterales</taxon>
        <taxon>Caulobacteraceae</taxon>
        <taxon>Brevundimonas</taxon>
    </lineage>
</organism>
<dbReference type="Pfam" id="PF01663">
    <property type="entry name" value="Phosphodiest"/>
    <property type="match status" value="1"/>
</dbReference>
<dbReference type="InterPro" id="IPR006311">
    <property type="entry name" value="TAT_signal"/>
</dbReference>
<dbReference type="InterPro" id="IPR032506">
    <property type="entry name" value="SGSH_C"/>
</dbReference>
<dbReference type="EMBL" id="FOZV01000002">
    <property type="protein sequence ID" value="SFS44746.1"/>
    <property type="molecule type" value="Genomic_DNA"/>
</dbReference>
<sequence>MTTPHRRRLLQGMTGMAALAAAGCATAPAARGAGRDRPNIIFIMTDDHAQSAMSAYGNRILRTPNLDRLGADGVRFENAFVTNSLCLPSRATYLTGLYSHAHGMVTNGAESNFNNEPLLNHDATWPVMLRKAGYHTGVVGKWHVNTPPRGYDYSAVLPGQGQYFDPPMDVNGVRTRGRGHTDDVIGETAMSFVRDRPRDRPFALLFQFKAPHRGWEPAERFRTAFADVDIPPPPTFMEDIADRPRAIRAADLLIADMPDYRSRGVRADMPVEERARLNYQHFIKDYYRVLLGVDENVGRMLDLLDAEGLSENTVVVYTTDNGMFLGDHGMFDKRLMYEQSIKVPFLVRHPASIASGQVNTDQMVLNVDVAPTFLDYAGLDRDPHMHGRSWKDVVAGQVPADWRQDFLYQYFEFPAAHCVRPHRGVRDRRWKLIHWELADEWELYDLQSDPNEQTNLAGRPGYAAEEARLKERLEKLRQEVGDGDLPGYAPADPEDMRFGGYGLPNEEAPTCRPLPPA</sequence>
<protein>
    <submittedName>
        <fullName evidence="6">Arylsulfatase A</fullName>
    </submittedName>
</protein>
<evidence type="ECO:0000256" key="1">
    <source>
        <dbReference type="ARBA" id="ARBA00008779"/>
    </source>
</evidence>
<dbReference type="GO" id="GO:0016787">
    <property type="term" value="F:hydrolase activity"/>
    <property type="evidence" value="ECO:0007669"/>
    <property type="project" value="UniProtKB-KW"/>
</dbReference>
<dbReference type="AlphaFoldDB" id="A0A1I6PX09"/>
<proteinExistence type="inferred from homology"/>
<evidence type="ECO:0000259" key="5">
    <source>
        <dbReference type="Pfam" id="PF16347"/>
    </source>
</evidence>
<feature type="signal peptide" evidence="4">
    <location>
        <begin position="1"/>
        <end position="29"/>
    </location>
</feature>
<dbReference type="SUPFAM" id="SSF53649">
    <property type="entry name" value="Alkaline phosphatase-like"/>
    <property type="match status" value="1"/>
</dbReference>
<evidence type="ECO:0000256" key="4">
    <source>
        <dbReference type="SAM" id="SignalP"/>
    </source>
</evidence>
<evidence type="ECO:0000313" key="7">
    <source>
        <dbReference type="Proteomes" id="UP000198788"/>
    </source>
</evidence>
<comment type="similarity">
    <text evidence="1">Belongs to the sulfatase family.</text>
</comment>
<keyword evidence="7" id="KW-1185">Reference proteome</keyword>
<dbReference type="InterPro" id="IPR024607">
    <property type="entry name" value="Sulfatase_CS"/>
</dbReference>
<dbReference type="Pfam" id="PF16347">
    <property type="entry name" value="SGSH_C"/>
    <property type="match status" value="1"/>
</dbReference>
<evidence type="ECO:0000313" key="6">
    <source>
        <dbReference type="EMBL" id="SFS44746.1"/>
    </source>
</evidence>
<feature type="domain" description="N-sulphoglucosamine sulphohydrolase C-terminal" evidence="5">
    <location>
        <begin position="326"/>
        <end position="478"/>
    </location>
</feature>
<dbReference type="PROSITE" id="PS51257">
    <property type="entry name" value="PROKAR_LIPOPROTEIN"/>
    <property type="match status" value="1"/>
</dbReference>
<dbReference type="Gene3D" id="3.40.720.10">
    <property type="entry name" value="Alkaline Phosphatase, subunit A"/>
    <property type="match status" value="1"/>
</dbReference>
<feature type="region of interest" description="Disordered" evidence="3">
    <location>
        <begin position="476"/>
        <end position="517"/>
    </location>
</feature>
<gene>
    <name evidence="6" type="ORF">SAMN05192570_1363</name>
</gene>
<evidence type="ECO:0000256" key="2">
    <source>
        <dbReference type="ARBA" id="ARBA00022801"/>
    </source>
</evidence>
<dbReference type="Proteomes" id="UP000198788">
    <property type="component" value="Unassembled WGS sequence"/>
</dbReference>
<keyword evidence="4" id="KW-0732">Signal</keyword>
<dbReference type="STRING" id="871741.SAMN05192570_1363"/>
<dbReference type="InterPro" id="IPR017850">
    <property type="entry name" value="Alkaline_phosphatase_core_sf"/>
</dbReference>
<reference evidence="7" key="1">
    <citation type="submission" date="2016-10" db="EMBL/GenBank/DDBJ databases">
        <authorList>
            <person name="Varghese N."/>
            <person name="Submissions S."/>
        </authorList>
    </citation>
    <scope>NUCLEOTIDE SEQUENCE [LARGE SCALE GENOMIC DNA]</scope>
    <source>
        <strain evidence="7">CGMCC 1.10683</strain>
    </source>
</reference>
<dbReference type="CDD" id="cd16031">
    <property type="entry name" value="G6S_like"/>
    <property type="match status" value="1"/>
</dbReference>
<accession>A0A1I6PX09</accession>
<feature type="chain" id="PRO_5011636501" evidence="4">
    <location>
        <begin position="30"/>
        <end position="517"/>
    </location>
</feature>